<feature type="compositionally biased region" description="Basic residues" evidence="1">
    <location>
        <begin position="152"/>
        <end position="166"/>
    </location>
</feature>
<keyword evidence="3" id="KW-1185">Reference proteome</keyword>
<organism evidence="2 3">
    <name type="scientific">Erysiphe neolycopersici</name>
    <dbReference type="NCBI Taxonomy" id="212602"/>
    <lineage>
        <taxon>Eukaryota</taxon>
        <taxon>Fungi</taxon>
        <taxon>Dikarya</taxon>
        <taxon>Ascomycota</taxon>
        <taxon>Pezizomycotina</taxon>
        <taxon>Leotiomycetes</taxon>
        <taxon>Erysiphales</taxon>
        <taxon>Erysiphaceae</taxon>
        <taxon>Erysiphe</taxon>
    </lineage>
</organism>
<name>A0A420HRN4_9PEZI</name>
<proteinExistence type="predicted"/>
<dbReference type="EMBL" id="MCFK01005483">
    <property type="protein sequence ID" value="RKF60049.1"/>
    <property type="molecule type" value="Genomic_DNA"/>
</dbReference>
<reference evidence="2 3" key="1">
    <citation type="journal article" date="2018" name="BMC Genomics">
        <title>Comparative genome analyses reveal sequence features reflecting distinct modes of host-adaptation between dicot and monocot powdery mildew.</title>
        <authorList>
            <person name="Wu Y."/>
            <person name="Ma X."/>
            <person name="Pan Z."/>
            <person name="Kale S.D."/>
            <person name="Song Y."/>
            <person name="King H."/>
            <person name="Zhang Q."/>
            <person name="Presley C."/>
            <person name="Deng X."/>
            <person name="Wei C.I."/>
            <person name="Xiao S."/>
        </authorList>
    </citation>
    <scope>NUCLEOTIDE SEQUENCE [LARGE SCALE GENOMIC DNA]</scope>
    <source>
        <strain evidence="2">UMSG2</strain>
    </source>
</reference>
<evidence type="ECO:0000256" key="1">
    <source>
        <dbReference type="SAM" id="MobiDB-lite"/>
    </source>
</evidence>
<sequence length="166" mass="19298">MASEKEDADLSAQEQVKNNQEVKLKVLKELPTISEVVDAESTVSSPTSNVEMAESRSEYEKESNVDDFTEEDITLELPDFDWDDFENRYTEGLQLLDKEETQVLDQFDQLMEMFFLWAQTGSTHETDRAVKRLKTRERYVQLSEASLEQKKAHCKSTPRTVHNRSR</sequence>
<feature type="compositionally biased region" description="Polar residues" evidence="1">
    <location>
        <begin position="41"/>
        <end position="50"/>
    </location>
</feature>
<dbReference type="AlphaFoldDB" id="A0A420HRN4"/>
<accession>A0A420HRN4</accession>
<dbReference type="STRING" id="212602.A0A420HRN4"/>
<feature type="region of interest" description="Disordered" evidence="1">
    <location>
        <begin position="38"/>
        <end position="70"/>
    </location>
</feature>
<feature type="compositionally biased region" description="Basic and acidic residues" evidence="1">
    <location>
        <begin position="53"/>
        <end position="64"/>
    </location>
</feature>
<evidence type="ECO:0000313" key="3">
    <source>
        <dbReference type="Proteomes" id="UP000286134"/>
    </source>
</evidence>
<protein>
    <submittedName>
        <fullName evidence="2">Uncharacterized protein</fullName>
    </submittedName>
</protein>
<dbReference type="OrthoDB" id="5335351at2759"/>
<comment type="caution">
    <text evidence="2">The sequence shown here is derived from an EMBL/GenBank/DDBJ whole genome shotgun (WGS) entry which is preliminary data.</text>
</comment>
<feature type="region of interest" description="Disordered" evidence="1">
    <location>
        <begin position="147"/>
        <end position="166"/>
    </location>
</feature>
<dbReference type="Proteomes" id="UP000286134">
    <property type="component" value="Unassembled WGS sequence"/>
</dbReference>
<evidence type="ECO:0000313" key="2">
    <source>
        <dbReference type="EMBL" id="RKF60049.1"/>
    </source>
</evidence>
<gene>
    <name evidence="2" type="ORF">OnM2_054049</name>
</gene>